<proteinExistence type="predicted"/>
<reference evidence="1 2" key="1">
    <citation type="journal article" date="2019" name="Nat. Ecol. Evol.">
        <title>Megaphylogeny resolves global patterns of mushroom evolution.</title>
        <authorList>
            <person name="Varga T."/>
            <person name="Krizsan K."/>
            <person name="Foldi C."/>
            <person name="Dima B."/>
            <person name="Sanchez-Garcia M."/>
            <person name="Sanchez-Ramirez S."/>
            <person name="Szollosi G.J."/>
            <person name="Szarkandi J.G."/>
            <person name="Papp V."/>
            <person name="Albert L."/>
            <person name="Andreopoulos W."/>
            <person name="Angelini C."/>
            <person name="Antonin V."/>
            <person name="Barry K.W."/>
            <person name="Bougher N.L."/>
            <person name="Buchanan P."/>
            <person name="Buyck B."/>
            <person name="Bense V."/>
            <person name="Catcheside P."/>
            <person name="Chovatia M."/>
            <person name="Cooper J."/>
            <person name="Damon W."/>
            <person name="Desjardin D."/>
            <person name="Finy P."/>
            <person name="Geml J."/>
            <person name="Haridas S."/>
            <person name="Hughes K."/>
            <person name="Justo A."/>
            <person name="Karasinski D."/>
            <person name="Kautmanova I."/>
            <person name="Kiss B."/>
            <person name="Kocsube S."/>
            <person name="Kotiranta H."/>
            <person name="LaButti K.M."/>
            <person name="Lechner B.E."/>
            <person name="Liimatainen K."/>
            <person name="Lipzen A."/>
            <person name="Lukacs Z."/>
            <person name="Mihaltcheva S."/>
            <person name="Morgado L.N."/>
            <person name="Niskanen T."/>
            <person name="Noordeloos M.E."/>
            <person name="Ohm R.A."/>
            <person name="Ortiz-Santana B."/>
            <person name="Ovrebo C."/>
            <person name="Racz N."/>
            <person name="Riley R."/>
            <person name="Savchenko A."/>
            <person name="Shiryaev A."/>
            <person name="Soop K."/>
            <person name="Spirin V."/>
            <person name="Szebenyi C."/>
            <person name="Tomsovsky M."/>
            <person name="Tulloss R.E."/>
            <person name="Uehling J."/>
            <person name="Grigoriev I.V."/>
            <person name="Vagvolgyi C."/>
            <person name="Papp T."/>
            <person name="Martin F.M."/>
            <person name="Miettinen O."/>
            <person name="Hibbett D.S."/>
            <person name="Nagy L.G."/>
        </authorList>
    </citation>
    <scope>NUCLEOTIDE SEQUENCE [LARGE SCALE GENOMIC DNA]</scope>
    <source>
        <strain evidence="1 2">OMC1185</strain>
    </source>
</reference>
<dbReference type="Proteomes" id="UP000305948">
    <property type="component" value="Unassembled WGS sequence"/>
</dbReference>
<evidence type="ECO:0000313" key="2">
    <source>
        <dbReference type="Proteomes" id="UP000305948"/>
    </source>
</evidence>
<evidence type="ECO:0000313" key="1">
    <source>
        <dbReference type="EMBL" id="TFK45439.1"/>
    </source>
</evidence>
<gene>
    <name evidence="1" type="ORF">OE88DRAFT_1649301</name>
</gene>
<protein>
    <submittedName>
        <fullName evidence="1">Uncharacterized protein</fullName>
    </submittedName>
</protein>
<dbReference type="EMBL" id="ML213543">
    <property type="protein sequence ID" value="TFK45439.1"/>
    <property type="molecule type" value="Genomic_DNA"/>
</dbReference>
<organism evidence="1 2">
    <name type="scientific">Heliocybe sulcata</name>
    <dbReference type="NCBI Taxonomy" id="5364"/>
    <lineage>
        <taxon>Eukaryota</taxon>
        <taxon>Fungi</taxon>
        <taxon>Dikarya</taxon>
        <taxon>Basidiomycota</taxon>
        <taxon>Agaricomycotina</taxon>
        <taxon>Agaricomycetes</taxon>
        <taxon>Gloeophyllales</taxon>
        <taxon>Gloeophyllaceae</taxon>
        <taxon>Heliocybe</taxon>
    </lineage>
</organism>
<accession>A0A5C3MJ60</accession>
<name>A0A5C3MJ60_9AGAM</name>
<keyword evidence="2" id="KW-1185">Reference proteome</keyword>
<sequence>MSVLQSRAIFRASLLHFQIVMSPAQDLSVVELSGAAFEWLGPGGRITIGDVKYEYADSDNDDSSIDDAVGPGRTFGRLVKRVAAPLEMFLSLCSDLLGNGPDATYTRLIRRSRPWGKETGDYRCTRHLGWWFKQPFMLFEIMSASSHPRDETERLVQFTIDRRYNLSVRLTAAYYLSLLVLSLPPDEHCHTLPLVHDALLRLCQEASRRGISPTIMRPLEELVVFKEDLICIASCPPEDVPAVIMDSSWTMVSPLVHYYSTFRLQDVPIRIHTRSELEAFEQAMEAIRSNPYYFQPDIDPLTSAVKSEARQRYNVIAYSLDNKRRLIEINEFIEHMELRSTGDEVRSPTSSVKETNLVQLPQEGNRRSTPVRKPELNAAMKGVVSLSRDWYVARGYCPCGRKPIRGGERPSDATQQRVADPLSSVVRLGTSGHVQLEYEGYDGRGHSQEGSTKVACKSDRVGDGTLYGGRIMTLLRVLSLRRKSIYRVDAEQCRSSHDNAEKLWELKL</sequence>
<dbReference type="AlphaFoldDB" id="A0A5C3MJ60"/>